<keyword evidence="2" id="KW-0808">Transferase</keyword>
<proteinExistence type="predicted"/>
<evidence type="ECO:0000259" key="1">
    <source>
        <dbReference type="Pfam" id="PF13400"/>
    </source>
</evidence>
<dbReference type="NCBIfam" id="TIGR03816">
    <property type="entry name" value="tadE_like_DECH"/>
    <property type="match status" value="1"/>
</dbReference>
<dbReference type="RefSeq" id="WP_214348822.1">
    <property type="nucleotide sequence ID" value="NZ_JAHBOH010000001.1"/>
</dbReference>
<dbReference type="EMBL" id="JAHBOH010000001">
    <property type="protein sequence ID" value="MBT0994155.1"/>
    <property type="molecule type" value="Genomic_DNA"/>
</dbReference>
<evidence type="ECO:0000313" key="3">
    <source>
        <dbReference type="Proteomes" id="UP000722125"/>
    </source>
</evidence>
<protein>
    <submittedName>
        <fullName evidence="2">Histidine kinase</fullName>
    </submittedName>
</protein>
<keyword evidence="3" id="KW-1185">Reference proteome</keyword>
<comment type="caution">
    <text evidence="2">The sequence shown here is derived from an EMBL/GenBank/DDBJ whole genome shotgun (WGS) entry which is preliminary data.</text>
</comment>
<gene>
    <name evidence="2" type="ORF">KIN34_07635</name>
</gene>
<accession>A0ABS5TYC8</accession>
<dbReference type="Proteomes" id="UP000722125">
    <property type="component" value="Unassembled WGS sequence"/>
</dbReference>
<dbReference type="GO" id="GO:0016301">
    <property type="term" value="F:kinase activity"/>
    <property type="evidence" value="ECO:0007669"/>
    <property type="project" value="UniProtKB-KW"/>
</dbReference>
<keyword evidence="2" id="KW-0418">Kinase</keyword>
<reference evidence="2 3" key="1">
    <citation type="submission" date="2021-05" db="EMBL/GenBank/DDBJ databases">
        <title>Description of Cellulomonas sp. DKR-3 sp. nov.</title>
        <authorList>
            <person name="Dahal R.H."/>
            <person name="Chaudhary D.K."/>
        </authorList>
    </citation>
    <scope>NUCLEOTIDE SEQUENCE [LARGE SCALE GENOMIC DNA]</scope>
    <source>
        <strain evidence="2 3">DKR-3</strain>
    </source>
</reference>
<dbReference type="InterPro" id="IPR028087">
    <property type="entry name" value="Tad_N"/>
</dbReference>
<dbReference type="Pfam" id="PF13400">
    <property type="entry name" value="Tad"/>
    <property type="match status" value="1"/>
</dbReference>
<organism evidence="2 3">
    <name type="scientific">Cellulomonas fulva</name>
    <dbReference type="NCBI Taxonomy" id="2835530"/>
    <lineage>
        <taxon>Bacteria</taxon>
        <taxon>Bacillati</taxon>
        <taxon>Actinomycetota</taxon>
        <taxon>Actinomycetes</taxon>
        <taxon>Micrococcales</taxon>
        <taxon>Cellulomonadaceae</taxon>
        <taxon>Cellulomonas</taxon>
    </lineage>
</organism>
<name>A0ABS5TYC8_9CELL</name>
<feature type="domain" description="Putative Flp pilus-assembly TadG-like N-terminal" evidence="1">
    <location>
        <begin position="10"/>
        <end position="57"/>
    </location>
</feature>
<dbReference type="InterPro" id="IPR021202">
    <property type="entry name" value="Rv3654c-like"/>
</dbReference>
<sequence length="117" mass="11491">MRSLRHDERGAGTVLLLAVVLVGLLVAAGLGAVASAHAARGRAQAAADLAALAGASALRRQPAVAACALAGEAARRNGAELRSCHDEPVRVLVVEVAARGAGMVAVASARAGPRGSA</sequence>
<evidence type="ECO:0000313" key="2">
    <source>
        <dbReference type="EMBL" id="MBT0994155.1"/>
    </source>
</evidence>